<dbReference type="Pfam" id="PF00658">
    <property type="entry name" value="MLLE"/>
    <property type="match status" value="1"/>
</dbReference>
<accession>A0A2J7Q4E8</accession>
<reference evidence="3 4" key="1">
    <citation type="submission" date="2017-12" db="EMBL/GenBank/DDBJ databases">
        <title>Hemimetabolous genomes reveal molecular basis of termite eusociality.</title>
        <authorList>
            <person name="Harrison M.C."/>
            <person name="Jongepier E."/>
            <person name="Robertson H.M."/>
            <person name="Arning N."/>
            <person name="Bitard-Feildel T."/>
            <person name="Chao H."/>
            <person name="Childers C.P."/>
            <person name="Dinh H."/>
            <person name="Doddapaneni H."/>
            <person name="Dugan S."/>
            <person name="Gowin J."/>
            <person name="Greiner C."/>
            <person name="Han Y."/>
            <person name="Hu H."/>
            <person name="Hughes D.S.T."/>
            <person name="Huylmans A.-K."/>
            <person name="Kemena C."/>
            <person name="Kremer L.P.M."/>
            <person name="Lee S.L."/>
            <person name="Lopez-Ezquerra A."/>
            <person name="Mallet L."/>
            <person name="Monroy-Kuhn J.M."/>
            <person name="Moser A."/>
            <person name="Murali S.C."/>
            <person name="Muzny D.M."/>
            <person name="Otani S."/>
            <person name="Piulachs M.-D."/>
            <person name="Poelchau M."/>
            <person name="Qu J."/>
            <person name="Schaub F."/>
            <person name="Wada-Katsumata A."/>
            <person name="Worley K.C."/>
            <person name="Xie Q."/>
            <person name="Ylla G."/>
            <person name="Poulsen M."/>
            <person name="Gibbs R.A."/>
            <person name="Schal C."/>
            <person name="Richards S."/>
            <person name="Belles X."/>
            <person name="Korb J."/>
            <person name="Bornberg-Bauer E."/>
        </authorList>
    </citation>
    <scope>NUCLEOTIDE SEQUENCE [LARGE SCALE GENOMIC DNA]</scope>
    <source>
        <tissue evidence="3">Whole body</tissue>
    </source>
</reference>
<evidence type="ECO:0000313" key="3">
    <source>
        <dbReference type="EMBL" id="PNF23462.1"/>
    </source>
</evidence>
<evidence type="ECO:0000313" key="4">
    <source>
        <dbReference type="Proteomes" id="UP000235965"/>
    </source>
</evidence>
<comment type="caution">
    <text evidence="3">The sequence shown here is derived from an EMBL/GenBank/DDBJ whole genome shotgun (WGS) entry which is preliminary data.</text>
</comment>
<dbReference type="Gene3D" id="1.10.1900.10">
    <property type="entry name" value="c-terminal domain of poly(a) binding protein"/>
    <property type="match status" value="1"/>
</dbReference>
<feature type="compositionally biased region" description="Polar residues" evidence="1">
    <location>
        <begin position="72"/>
        <end position="95"/>
    </location>
</feature>
<dbReference type="SMART" id="SM00517">
    <property type="entry name" value="PolyA"/>
    <property type="match status" value="1"/>
</dbReference>
<dbReference type="InterPro" id="IPR036053">
    <property type="entry name" value="PABP-dom"/>
</dbReference>
<dbReference type="InParanoid" id="A0A2J7Q4E8"/>
<keyword evidence="4" id="KW-1185">Reference proteome</keyword>
<protein>
    <recommendedName>
        <fullName evidence="2">PABC domain-containing protein</fullName>
    </recommendedName>
</protein>
<gene>
    <name evidence="3" type="ORF">B7P43_G08377</name>
</gene>
<dbReference type="Proteomes" id="UP000235965">
    <property type="component" value="Unassembled WGS sequence"/>
</dbReference>
<evidence type="ECO:0000259" key="2">
    <source>
        <dbReference type="PROSITE" id="PS51309"/>
    </source>
</evidence>
<dbReference type="SUPFAM" id="SSF63570">
    <property type="entry name" value="PABC (PABP) domain"/>
    <property type="match status" value="1"/>
</dbReference>
<dbReference type="InterPro" id="IPR002004">
    <property type="entry name" value="PABP_HYD_C"/>
</dbReference>
<sequence>MSQSCGAGGYSAPTSPQLQRFYGPAQGPRRRLIANMSNPPQPIPVVQQPPVQQIPATPQTQAHPSAQGGASGSSHMQGPFQMQNAQSARPTTGQQPKLHGILPLPPTLMMKLNNRVINVTKRENMRNPAQPIPIFQQPPVQQGLGKNVTPATNIHATVEELLGALFSVWSASYQSKAVHIQGQEPLTASMLAAAPPLEKTVLLCESLFPLILRMYPDVVLALGIIHVLLQTDNSELLHMLEHHESLKAKCLKLITVCFVQVEEAVAVLQAQPAASKVKKE</sequence>
<proteinExistence type="predicted"/>
<feature type="domain" description="PABC" evidence="2">
    <location>
        <begin position="183"/>
        <end position="262"/>
    </location>
</feature>
<dbReference type="GO" id="GO:0003723">
    <property type="term" value="F:RNA binding"/>
    <property type="evidence" value="ECO:0007669"/>
    <property type="project" value="InterPro"/>
</dbReference>
<feature type="region of interest" description="Disordered" evidence="1">
    <location>
        <begin position="1"/>
        <end position="105"/>
    </location>
</feature>
<dbReference type="AlphaFoldDB" id="A0A2J7Q4E8"/>
<organism evidence="3 4">
    <name type="scientific">Cryptotermes secundus</name>
    <dbReference type="NCBI Taxonomy" id="105785"/>
    <lineage>
        <taxon>Eukaryota</taxon>
        <taxon>Metazoa</taxon>
        <taxon>Ecdysozoa</taxon>
        <taxon>Arthropoda</taxon>
        <taxon>Hexapoda</taxon>
        <taxon>Insecta</taxon>
        <taxon>Pterygota</taxon>
        <taxon>Neoptera</taxon>
        <taxon>Polyneoptera</taxon>
        <taxon>Dictyoptera</taxon>
        <taxon>Blattodea</taxon>
        <taxon>Blattoidea</taxon>
        <taxon>Termitoidae</taxon>
        <taxon>Kalotermitidae</taxon>
        <taxon>Cryptotermitinae</taxon>
        <taxon>Cryptotermes</taxon>
    </lineage>
</organism>
<dbReference type="PROSITE" id="PS51309">
    <property type="entry name" value="PABC"/>
    <property type="match status" value="1"/>
</dbReference>
<dbReference type="EMBL" id="NEVH01018383">
    <property type="protein sequence ID" value="PNF23462.1"/>
    <property type="molecule type" value="Genomic_DNA"/>
</dbReference>
<name>A0A2J7Q4E8_9NEOP</name>
<feature type="compositionally biased region" description="Low complexity" evidence="1">
    <location>
        <begin position="44"/>
        <end position="62"/>
    </location>
</feature>
<evidence type="ECO:0000256" key="1">
    <source>
        <dbReference type="SAM" id="MobiDB-lite"/>
    </source>
</evidence>
<dbReference type="STRING" id="105785.A0A2J7Q4E8"/>